<comment type="caution">
    <text evidence="1">The sequence shown here is derived from an EMBL/GenBank/DDBJ whole genome shotgun (WGS) entry which is preliminary data.</text>
</comment>
<reference evidence="1 2" key="1">
    <citation type="submission" date="2021-01" db="EMBL/GenBank/DDBJ databases">
        <title>Genome sequencing of Micromonospora fiedleri MG-37.</title>
        <authorList>
            <person name="Moreland P.E.J."/>
            <person name="Stach J.E.M."/>
        </authorList>
    </citation>
    <scope>NUCLEOTIDE SEQUENCE [LARGE SCALE GENOMIC DNA]</scope>
    <source>
        <strain evidence="1 2">MG-37</strain>
    </source>
</reference>
<dbReference type="Proteomes" id="UP000661193">
    <property type="component" value="Unassembled WGS sequence"/>
</dbReference>
<organism evidence="1 2">
    <name type="scientific">Micromonospora fiedleri</name>
    <dbReference type="NCBI Taxonomy" id="1157498"/>
    <lineage>
        <taxon>Bacteria</taxon>
        <taxon>Bacillati</taxon>
        <taxon>Actinomycetota</taxon>
        <taxon>Actinomycetes</taxon>
        <taxon>Micromonosporales</taxon>
        <taxon>Micromonosporaceae</taxon>
        <taxon>Micromonospora</taxon>
    </lineage>
</organism>
<proteinExistence type="predicted"/>
<evidence type="ECO:0000313" key="2">
    <source>
        <dbReference type="Proteomes" id="UP000661193"/>
    </source>
</evidence>
<gene>
    <name evidence="1" type="ORF">JMF97_04080</name>
</gene>
<dbReference type="EMBL" id="JAETXL010000002">
    <property type="protein sequence ID" value="MBL6275338.1"/>
    <property type="molecule type" value="Genomic_DNA"/>
</dbReference>
<sequence length="148" mass="15821">MEDGKRSAFDVAREALLNRFGTLDPERMRALGADDVEVGAAVNIAQRDGGLARDKRMILACPPTNMNELLEGADVPRYVPTVDHSLTRCGDCGTDMWIGPRQQAVAMRAPDATLVLCMVCAVQETERRGAAALVGNLGGNDGRPRLAG</sequence>
<accession>A0ABS1UG70</accession>
<name>A0ABS1UG70_9ACTN</name>
<evidence type="ECO:0000313" key="1">
    <source>
        <dbReference type="EMBL" id="MBL6275338.1"/>
    </source>
</evidence>
<dbReference type="RefSeq" id="WP_203220329.1">
    <property type="nucleotide sequence ID" value="NZ_JAETXL010000002.1"/>
</dbReference>
<keyword evidence="2" id="KW-1185">Reference proteome</keyword>
<protein>
    <submittedName>
        <fullName evidence="1">Uncharacterized protein</fullName>
    </submittedName>
</protein>